<feature type="domain" description="F-box" evidence="2">
    <location>
        <begin position="21"/>
        <end position="59"/>
    </location>
</feature>
<dbReference type="SUPFAM" id="SSF52058">
    <property type="entry name" value="L domain-like"/>
    <property type="match status" value="1"/>
</dbReference>
<organism evidence="4 5">
    <name type="scientific">Eragrostis curvula</name>
    <name type="common">weeping love grass</name>
    <dbReference type="NCBI Taxonomy" id="38414"/>
    <lineage>
        <taxon>Eukaryota</taxon>
        <taxon>Viridiplantae</taxon>
        <taxon>Streptophyta</taxon>
        <taxon>Embryophyta</taxon>
        <taxon>Tracheophyta</taxon>
        <taxon>Spermatophyta</taxon>
        <taxon>Magnoliopsida</taxon>
        <taxon>Liliopsida</taxon>
        <taxon>Poales</taxon>
        <taxon>Poaceae</taxon>
        <taxon>PACMAD clade</taxon>
        <taxon>Chloridoideae</taxon>
        <taxon>Eragrostideae</taxon>
        <taxon>Eragrostidinae</taxon>
        <taxon>Eragrostis</taxon>
    </lineage>
</organism>
<dbReference type="InterPro" id="IPR050232">
    <property type="entry name" value="FBL13/AtMIF1-like"/>
</dbReference>
<dbReference type="InterPro" id="IPR001810">
    <property type="entry name" value="F-box_dom"/>
</dbReference>
<dbReference type="Gramene" id="TVU05602">
    <property type="protein sequence ID" value="TVU05602"/>
    <property type="gene ID" value="EJB05_48771"/>
</dbReference>
<evidence type="ECO:0000313" key="4">
    <source>
        <dbReference type="EMBL" id="TVU05602.1"/>
    </source>
</evidence>
<dbReference type="OrthoDB" id="846969at2759"/>
<dbReference type="PANTHER" id="PTHR31900:SF30">
    <property type="entry name" value="SUPERFAMILY PROTEIN, PUTATIVE-RELATED"/>
    <property type="match status" value="1"/>
</dbReference>
<feature type="domain" description="F-box/LRR-repeat protein 15/At3g58940/PEG3-like LRR" evidence="3">
    <location>
        <begin position="103"/>
        <end position="246"/>
    </location>
</feature>
<dbReference type="InterPro" id="IPR055411">
    <property type="entry name" value="LRR_FXL15/At3g58940/PEG3-like"/>
</dbReference>
<dbReference type="InterPro" id="IPR032675">
    <property type="entry name" value="LRR_dom_sf"/>
</dbReference>
<dbReference type="SUPFAM" id="SSF81383">
    <property type="entry name" value="F-box domain"/>
    <property type="match status" value="1"/>
</dbReference>
<gene>
    <name evidence="4" type="ORF">EJB05_48771</name>
</gene>
<dbReference type="EMBL" id="RWGY01000051">
    <property type="protein sequence ID" value="TVU05602.1"/>
    <property type="molecule type" value="Genomic_DNA"/>
</dbReference>
<name>A0A5J9T2S6_9POAL</name>
<evidence type="ECO:0000313" key="5">
    <source>
        <dbReference type="Proteomes" id="UP000324897"/>
    </source>
</evidence>
<feature type="region of interest" description="Disordered" evidence="1">
    <location>
        <begin position="1"/>
        <end position="20"/>
    </location>
</feature>
<dbReference type="PANTHER" id="PTHR31900">
    <property type="entry name" value="F-BOX/RNI SUPERFAMILY PROTEIN-RELATED"/>
    <property type="match status" value="1"/>
</dbReference>
<comment type="caution">
    <text evidence="4">The sequence shown here is derived from an EMBL/GenBank/DDBJ whole genome shotgun (WGS) entry which is preliminary data.</text>
</comment>
<evidence type="ECO:0000259" key="3">
    <source>
        <dbReference type="Pfam" id="PF24758"/>
    </source>
</evidence>
<sequence length="756" mass="86086">MASPPCRKPRAPTPEAPPPGLDCLPPEILENIVSLLPVRDAVRTSALSRVWRRRWESSPGLRFILRPGTLPSSVIGAVLARYACPVREFRHGWVVAKACGHTDGWLRLLAGKGIRSLTLHFAEPTEVPIEFYIIDDAIFSCGELTHLDLARCWLRPAPSCFAGFPNLTSLCLARVGLSEHGEKVLETMIGAAPLLELLELNDVWIDSTEVDEWVIRAPNLRSFTIDADHDYRLQIEELPSLQSVSINIDEYSDDRDFVKSGPDLSELEIKILYGVHNEEFNTDFYNTLWNNGLFTALDVVTMKDVRCWSNEMHFIEFVLSKARLLSALYVYRDDDDCVDDPHSKPSEEVVIELTKYRRLSPKAKVFFRNIDELGYNETSWHLGWSVVLVHPFSFSHSIVLKIVVAMEGYLSVLRRYSCPVREFCYYYILEGSFGHSDCWLRLLAVKAVQSLYLQFERVRDELLHTLHPSIFSCRELTILHLRACKIPAAPPGLAGLPNLIRLDLNNVGFPEGARILEFLIATSPLLESLCMEFLLLPDSNDGHYHWVIQGPKLRSLSIDAVSDDNWQINDLPSLEEAEIECGEYSPDRDLVKLMTGLAHVKELKIAVPTINVNTLEGTSYTFVNLKSLLLRTSLGLLSSVSCVFYLLRNTPELEVLYFELSEDEYEDDEVDLDFLNALWTDDLFSNLIRVVVTDMNGKLSEMYFIEFVLSKARRLEEFHVSLDALCTKSNEETVTKLAKYRRASPRAKVFSRRECW</sequence>
<dbReference type="InterPro" id="IPR036047">
    <property type="entry name" value="F-box-like_dom_sf"/>
</dbReference>
<reference evidence="4 5" key="1">
    <citation type="journal article" date="2019" name="Sci. Rep.">
        <title>A high-quality genome of Eragrostis curvula grass provides insights into Poaceae evolution and supports new strategies to enhance forage quality.</title>
        <authorList>
            <person name="Carballo J."/>
            <person name="Santos B.A.C.M."/>
            <person name="Zappacosta D."/>
            <person name="Garbus I."/>
            <person name="Selva J.P."/>
            <person name="Gallo C.A."/>
            <person name="Diaz A."/>
            <person name="Albertini E."/>
            <person name="Caccamo M."/>
            <person name="Echenique V."/>
        </authorList>
    </citation>
    <scope>NUCLEOTIDE SEQUENCE [LARGE SCALE GENOMIC DNA]</scope>
    <source>
        <strain evidence="5">cv. Victoria</strain>
        <tissue evidence="4">Leaf</tissue>
    </source>
</reference>
<accession>A0A5J9T2S6</accession>
<dbReference type="Gene3D" id="3.80.10.10">
    <property type="entry name" value="Ribonuclease Inhibitor"/>
    <property type="match status" value="2"/>
</dbReference>
<feature type="compositionally biased region" description="Pro residues" evidence="1">
    <location>
        <begin position="11"/>
        <end position="20"/>
    </location>
</feature>
<dbReference type="AlphaFoldDB" id="A0A5J9T2S6"/>
<evidence type="ECO:0000256" key="1">
    <source>
        <dbReference type="SAM" id="MobiDB-lite"/>
    </source>
</evidence>
<dbReference type="Proteomes" id="UP000324897">
    <property type="component" value="Unassembled WGS sequence"/>
</dbReference>
<evidence type="ECO:0000259" key="2">
    <source>
        <dbReference type="Pfam" id="PF00646"/>
    </source>
</evidence>
<dbReference type="Pfam" id="PF24758">
    <property type="entry name" value="LRR_At5g56370"/>
    <property type="match status" value="2"/>
</dbReference>
<proteinExistence type="predicted"/>
<feature type="non-terminal residue" evidence="4">
    <location>
        <position position="1"/>
    </location>
</feature>
<protein>
    <submittedName>
        <fullName evidence="4">Uncharacterized protein</fullName>
    </submittedName>
</protein>
<dbReference type="Pfam" id="PF00646">
    <property type="entry name" value="F-box"/>
    <property type="match status" value="1"/>
</dbReference>
<dbReference type="Gene3D" id="1.20.1280.50">
    <property type="match status" value="1"/>
</dbReference>
<feature type="domain" description="F-box/LRR-repeat protein 15/At3g58940/PEG3-like LRR" evidence="3">
    <location>
        <begin position="437"/>
        <end position="657"/>
    </location>
</feature>
<keyword evidence="5" id="KW-1185">Reference proteome</keyword>